<keyword evidence="5 7" id="KW-1133">Transmembrane helix</keyword>
<evidence type="ECO:0000313" key="9">
    <source>
        <dbReference type="EMBL" id="PYI21120.1"/>
    </source>
</evidence>
<evidence type="ECO:0000256" key="2">
    <source>
        <dbReference type="ARBA" id="ARBA00007282"/>
    </source>
</evidence>
<keyword evidence="4 7" id="KW-0812">Transmembrane</keyword>
<dbReference type="GO" id="GO:0008374">
    <property type="term" value="F:O-acyltransferase activity"/>
    <property type="evidence" value="ECO:0007669"/>
    <property type="project" value="InterPro"/>
</dbReference>
<dbReference type="OMA" id="PWMYPPV"/>
<dbReference type="Pfam" id="PF13813">
    <property type="entry name" value="MBOAT_2"/>
    <property type="match status" value="1"/>
</dbReference>
<dbReference type="AlphaFoldDB" id="A0A2V5HXW9"/>
<evidence type="ECO:0000256" key="6">
    <source>
        <dbReference type="ARBA" id="ARBA00023136"/>
    </source>
</evidence>
<feature type="domain" description="Wax synthase" evidence="8">
    <location>
        <begin position="262"/>
        <end position="350"/>
    </location>
</feature>
<dbReference type="EMBL" id="KZ825119">
    <property type="protein sequence ID" value="PYI21120.1"/>
    <property type="molecule type" value="Genomic_DNA"/>
</dbReference>
<evidence type="ECO:0000256" key="3">
    <source>
        <dbReference type="ARBA" id="ARBA00022679"/>
    </source>
</evidence>
<reference evidence="9 10" key="1">
    <citation type="submission" date="2018-02" db="EMBL/GenBank/DDBJ databases">
        <title>The genomes of Aspergillus section Nigri reveals drivers in fungal speciation.</title>
        <authorList>
            <consortium name="DOE Joint Genome Institute"/>
            <person name="Vesth T.C."/>
            <person name="Nybo J."/>
            <person name="Theobald S."/>
            <person name="Brandl J."/>
            <person name="Frisvad J.C."/>
            <person name="Nielsen K.F."/>
            <person name="Lyhne E.K."/>
            <person name="Kogle M.E."/>
            <person name="Kuo A."/>
            <person name="Riley R."/>
            <person name="Clum A."/>
            <person name="Nolan M."/>
            <person name="Lipzen A."/>
            <person name="Salamov A."/>
            <person name="Henrissat B."/>
            <person name="Wiebenga A."/>
            <person name="De vries R.P."/>
            <person name="Grigoriev I.V."/>
            <person name="Mortensen U.H."/>
            <person name="Andersen M.R."/>
            <person name="Baker S.E."/>
        </authorList>
    </citation>
    <scope>NUCLEOTIDE SEQUENCE [LARGE SCALE GENOMIC DNA]</scope>
    <source>
        <strain evidence="9 10">CBS 115571</strain>
    </source>
</reference>
<dbReference type="GO" id="GO:0006629">
    <property type="term" value="P:lipid metabolic process"/>
    <property type="evidence" value="ECO:0007669"/>
    <property type="project" value="InterPro"/>
</dbReference>
<dbReference type="InterPro" id="IPR044851">
    <property type="entry name" value="Wax_synthase"/>
</dbReference>
<feature type="transmembrane region" description="Helical" evidence="7">
    <location>
        <begin position="314"/>
        <end position="334"/>
    </location>
</feature>
<comment type="similarity">
    <text evidence="2">Belongs to the wax synthase family.</text>
</comment>
<name>A0A2V5HXW9_ASPV1</name>
<keyword evidence="10" id="KW-1185">Reference proteome</keyword>
<feature type="transmembrane region" description="Helical" evidence="7">
    <location>
        <begin position="340"/>
        <end position="363"/>
    </location>
</feature>
<evidence type="ECO:0000313" key="10">
    <source>
        <dbReference type="Proteomes" id="UP000249829"/>
    </source>
</evidence>
<dbReference type="PANTHER" id="PTHR31595">
    <property type="entry name" value="LONG-CHAIN-ALCOHOL O-FATTY-ACYLTRANSFERASE 3-RELATED"/>
    <property type="match status" value="1"/>
</dbReference>
<comment type="subcellular location">
    <subcellularLocation>
        <location evidence="1">Membrane</location>
        <topology evidence="1">Multi-pass membrane protein</topology>
    </subcellularLocation>
</comment>
<dbReference type="GO" id="GO:0016020">
    <property type="term" value="C:membrane"/>
    <property type="evidence" value="ECO:0007669"/>
    <property type="project" value="UniProtKB-SubCell"/>
</dbReference>
<accession>A0A2V5HXW9</accession>
<sequence>MFTLPLLVVTLFLQVKFPVIPGLKAALYGALVLSALHAIFVPLKGHGDFVTYTNAFLSVSFIIRAVELLVLQELDDLQHLEKVSHVSSSILYSWEPLPRALGFRRFLRVCDLIANPRAIGWNHGSTKYLPPLQPVEGEAGGDHCAPEHRNMVVVAVGDRSSFLRAHLGTAVLAYLTMDTYQAAFMRNYPLLCDSVDRFLNGVLGWQVSPATSEMVVRRYLLSPGCWIAAYAFVDGIHSAAGVFSVGLVRLFTSKHAGEPWMYPPVFGSVRHLLAFNLRDIWGKMWHDLCRNPFLALSRAAIIPVKSIPVGLQRFLVISCTFFVSGVVHVAGTYAVSQDVFAVSMMMSFFCILPFCITAQHLLSDRFLPLLLPRSAFSRLAIWLVNMAFVMGWAHITSPWFLDHSKLPEAIGSVPLPVSVWKLAADV</sequence>
<evidence type="ECO:0000259" key="8">
    <source>
        <dbReference type="Pfam" id="PF13813"/>
    </source>
</evidence>
<dbReference type="Proteomes" id="UP000249829">
    <property type="component" value="Unassembled WGS sequence"/>
</dbReference>
<gene>
    <name evidence="9" type="ORF">BO99DRAFT_401172</name>
</gene>
<evidence type="ECO:0000256" key="5">
    <source>
        <dbReference type="ARBA" id="ARBA00022989"/>
    </source>
</evidence>
<evidence type="ECO:0000256" key="4">
    <source>
        <dbReference type="ARBA" id="ARBA00022692"/>
    </source>
</evidence>
<proteinExistence type="inferred from homology"/>
<dbReference type="InterPro" id="IPR032805">
    <property type="entry name" value="Wax_synthase_dom"/>
</dbReference>
<keyword evidence="3" id="KW-0808">Transferase</keyword>
<feature type="transmembrane region" description="Helical" evidence="7">
    <location>
        <begin position="375"/>
        <end position="395"/>
    </location>
</feature>
<evidence type="ECO:0000256" key="7">
    <source>
        <dbReference type="SAM" id="Phobius"/>
    </source>
</evidence>
<evidence type="ECO:0000256" key="1">
    <source>
        <dbReference type="ARBA" id="ARBA00004141"/>
    </source>
</evidence>
<organism evidence="9 10">
    <name type="scientific">Aspergillus violaceofuscus (strain CBS 115571)</name>
    <dbReference type="NCBI Taxonomy" id="1450538"/>
    <lineage>
        <taxon>Eukaryota</taxon>
        <taxon>Fungi</taxon>
        <taxon>Dikarya</taxon>
        <taxon>Ascomycota</taxon>
        <taxon>Pezizomycotina</taxon>
        <taxon>Eurotiomycetes</taxon>
        <taxon>Eurotiomycetidae</taxon>
        <taxon>Eurotiales</taxon>
        <taxon>Aspergillaceae</taxon>
        <taxon>Aspergillus</taxon>
    </lineage>
</organism>
<keyword evidence="6 7" id="KW-0472">Membrane</keyword>
<dbReference type="PANTHER" id="PTHR31595:SF67">
    <property type="entry name" value="WAX SYNTHASE DOMAIN-CONTAINING PROTEIN"/>
    <property type="match status" value="1"/>
</dbReference>
<dbReference type="STRING" id="1450538.A0A2V5HXW9"/>
<protein>
    <recommendedName>
        <fullName evidence="8">Wax synthase domain-containing protein</fullName>
    </recommendedName>
</protein>